<sequence length="125" mass="14040">MEEPDLRQQKLEHQRTLLMKKQQKKRKDSQMVVANRDARLKSRRPRAARGDETPLLSAASPGGGSLADQVEHAHDNPLGEITLDEIPLGEITLDEIPLDEITLGEREETASESHLPPFPRVHVLL</sequence>
<proteinExistence type="predicted"/>
<evidence type="ECO:0000256" key="3">
    <source>
        <dbReference type="SAM" id="MobiDB-lite"/>
    </source>
</evidence>
<comment type="caution">
    <text evidence="5">The sequence shown here is derived from an EMBL/GenBank/DDBJ whole genome shotgun (WGS) entry which is preliminary data.</text>
</comment>
<feature type="region of interest" description="Disordered" evidence="3">
    <location>
        <begin position="1"/>
        <end position="79"/>
    </location>
</feature>
<dbReference type="InterPro" id="IPR005398">
    <property type="entry name" value="Tubby_N"/>
</dbReference>
<dbReference type="GO" id="GO:0005737">
    <property type="term" value="C:cytoplasm"/>
    <property type="evidence" value="ECO:0007669"/>
    <property type="project" value="UniProtKB-SubCell"/>
</dbReference>
<evidence type="ECO:0000313" key="6">
    <source>
        <dbReference type="Proteomes" id="UP000314294"/>
    </source>
</evidence>
<comment type="subcellular location">
    <subcellularLocation>
        <location evidence="1">Cytoplasm</location>
    </subcellularLocation>
</comment>
<evidence type="ECO:0000256" key="1">
    <source>
        <dbReference type="ARBA" id="ARBA00004496"/>
    </source>
</evidence>
<accession>A0A4Z2FM74</accession>
<dbReference type="Proteomes" id="UP000314294">
    <property type="component" value="Unassembled WGS sequence"/>
</dbReference>
<dbReference type="EMBL" id="SRLO01001067">
    <property type="protein sequence ID" value="TNN42015.1"/>
    <property type="molecule type" value="Genomic_DNA"/>
</dbReference>
<dbReference type="AlphaFoldDB" id="A0A4Z2FM74"/>
<reference evidence="5 6" key="1">
    <citation type="submission" date="2019-03" db="EMBL/GenBank/DDBJ databases">
        <title>First draft genome of Liparis tanakae, snailfish: a comprehensive survey of snailfish specific genes.</title>
        <authorList>
            <person name="Kim W."/>
            <person name="Song I."/>
            <person name="Jeong J.-H."/>
            <person name="Kim D."/>
            <person name="Kim S."/>
            <person name="Ryu S."/>
            <person name="Song J.Y."/>
            <person name="Lee S.K."/>
        </authorList>
    </citation>
    <scope>NUCLEOTIDE SEQUENCE [LARGE SCALE GENOMIC DNA]</scope>
    <source>
        <tissue evidence="5">Muscle</tissue>
    </source>
</reference>
<keyword evidence="6" id="KW-1185">Reference proteome</keyword>
<dbReference type="PRINTS" id="PR01574">
    <property type="entry name" value="TUBBYPROTEIN"/>
</dbReference>
<organism evidence="5 6">
    <name type="scientific">Liparis tanakae</name>
    <name type="common">Tanaka's snailfish</name>
    <dbReference type="NCBI Taxonomy" id="230148"/>
    <lineage>
        <taxon>Eukaryota</taxon>
        <taxon>Metazoa</taxon>
        <taxon>Chordata</taxon>
        <taxon>Craniata</taxon>
        <taxon>Vertebrata</taxon>
        <taxon>Euteleostomi</taxon>
        <taxon>Actinopterygii</taxon>
        <taxon>Neopterygii</taxon>
        <taxon>Teleostei</taxon>
        <taxon>Neoteleostei</taxon>
        <taxon>Acanthomorphata</taxon>
        <taxon>Eupercaria</taxon>
        <taxon>Perciformes</taxon>
        <taxon>Cottioidei</taxon>
        <taxon>Cottales</taxon>
        <taxon>Liparidae</taxon>
        <taxon>Liparis</taxon>
    </lineage>
</organism>
<feature type="domain" description="Tubby N-terminal" evidence="4">
    <location>
        <begin position="14"/>
        <end position="73"/>
    </location>
</feature>
<evidence type="ECO:0000259" key="4">
    <source>
        <dbReference type="Pfam" id="PF16322"/>
    </source>
</evidence>
<name>A0A4Z2FM74_9TELE</name>
<feature type="compositionally biased region" description="Basic and acidic residues" evidence="3">
    <location>
        <begin position="1"/>
        <end position="15"/>
    </location>
</feature>
<evidence type="ECO:0000313" key="5">
    <source>
        <dbReference type="EMBL" id="TNN42015.1"/>
    </source>
</evidence>
<dbReference type="Pfam" id="PF16322">
    <property type="entry name" value="Tub_N"/>
    <property type="match status" value="1"/>
</dbReference>
<protein>
    <submittedName>
        <fullName evidence="5">Tubby-related protein 3</fullName>
    </submittedName>
</protein>
<evidence type="ECO:0000256" key="2">
    <source>
        <dbReference type="ARBA" id="ARBA00022490"/>
    </source>
</evidence>
<dbReference type="OrthoDB" id="10545205at2759"/>
<gene>
    <name evidence="5" type="primary">TULP3</name>
    <name evidence="5" type="ORF">EYF80_047817</name>
</gene>
<keyword evidence="2" id="KW-0963">Cytoplasm</keyword>